<dbReference type="EMBL" id="CADCTP010000316">
    <property type="protein sequence ID" value="CAA9279738.1"/>
    <property type="molecule type" value="Genomic_DNA"/>
</dbReference>
<feature type="compositionally biased region" description="Basic residues" evidence="1">
    <location>
        <begin position="56"/>
        <end position="66"/>
    </location>
</feature>
<organism evidence="2">
    <name type="scientific">uncultured Mycobacteriales bacterium</name>
    <dbReference type="NCBI Taxonomy" id="581187"/>
    <lineage>
        <taxon>Bacteria</taxon>
        <taxon>Bacillati</taxon>
        <taxon>Actinomycetota</taxon>
        <taxon>Actinomycetes</taxon>
        <taxon>Mycobacteriales</taxon>
        <taxon>environmental samples</taxon>
    </lineage>
</organism>
<proteinExistence type="predicted"/>
<feature type="compositionally biased region" description="Basic residues" evidence="1">
    <location>
        <begin position="30"/>
        <end position="45"/>
    </location>
</feature>
<reference evidence="2" key="1">
    <citation type="submission" date="2020-02" db="EMBL/GenBank/DDBJ databases">
        <authorList>
            <person name="Meier V. D."/>
        </authorList>
    </citation>
    <scope>NUCLEOTIDE SEQUENCE</scope>
    <source>
        <strain evidence="2">AVDCRST_MAG41</strain>
    </source>
</reference>
<protein>
    <submittedName>
        <fullName evidence="2">Uncharacterized protein</fullName>
    </submittedName>
</protein>
<name>A0A6J4JJ42_9ACTN</name>
<sequence length="155" mass="17033">EATALAHPGPGRLDPAGHGGGREPHLVAGARRRPAGGARRARARPRPGAPPVAGRRPGRARAGRRRRPDDLDRPHVRGRTGRRPRAESRLDRRGRRRRSRHRVRAAPAPPAPGTGRGGRPADRQPDRAGRDRVPPPRRAGHQPHGHRNPPHHHRL</sequence>
<dbReference type="AlphaFoldDB" id="A0A6J4JJ42"/>
<feature type="compositionally biased region" description="Basic residues" evidence="1">
    <location>
        <begin position="92"/>
        <end position="104"/>
    </location>
</feature>
<feature type="compositionally biased region" description="Basic residues" evidence="1">
    <location>
        <begin position="138"/>
        <end position="155"/>
    </location>
</feature>
<evidence type="ECO:0000313" key="2">
    <source>
        <dbReference type="EMBL" id="CAA9279738.1"/>
    </source>
</evidence>
<gene>
    <name evidence="2" type="ORF">AVDCRST_MAG41-3506</name>
</gene>
<accession>A0A6J4JJ42</accession>
<evidence type="ECO:0000256" key="1">
    <source>
        <dbReference type="SAM" id="MobiDB-lite"/>
    </source>
</evidence>
<feature type="non-terminal residue" evidence="2">
    <location>
        <position position="155"/>
    </location>
</feature>
<feature type="non-terminal residue" evidence="2">
    <location>
        <position position="1"/>
    </location>
</feature>
<feature type="region of interest" description="Disordered" evidence="1">
    <location>
        <begin position="1"/>
        <end position="155"/>
    </location>
</feature>
<feature type="compositionally biased region" description="Basic and acidic residues" evidence="1">
    <location>
        <begin position="119"/>
        <end position="134"/>
    </location>
</feature>